<dbReference type="InterPro" id="IPR029058">
    <property type="entry name" value="AB_hydrolase_fold"/>
</dbReference>
<dbReference type="Proteomes" id="UP000198925">
    <property type="component" value="Unassembled WGS sequence"/>
</dbReference>
<dbReference type="Gene3D" id="3.40.50.1820">
    <property type="entry name" value="alpha/beta hydrolase"/>
    <property type="match status" value="1"/>
</dbReference>
<keyword evidence="4" id="KW-1185">Reference proteome</keyword>
<evidence type="ECO:0000313" key="4">
    <source>
        <dbReference type="Proteomes" id="UP000198925"/>
    </source>
</evidence>
<dbReference type="InterPro" id="IPR002925">
    <property type="entry name" value="Dienelactn_hydro"/>
</dbReference>
<gene>
    <name evidence="3" type="ORF">SAMN04487779_100797</name>
</gene>
<accession>A0A1G6U9Y3</accession>
<organism evidence="3 4">
    <name type="scientific">Belnapia rosea</name>
    <dbReference type="NCBI Taxonomy" id="938405"/>
    <lineage>
        <taxon>Bacteria</taxon>
        <taxon>Pseudomonadati</taxon>
        <taxon>Pseudomonadota</taxon>
        <taxon>Alphaproteobacteria</taxon>
        <taxon>Acetobacterales</taxon>
        <taxon>Roseomonadaceae</taxon>
        <taxon>Belnapia</taxon>
    </lineage>
</organism>
<keyword evidence="3" id="KW-0378">Hydrolase</keyword>
<evidence type="ECO:0000259" key="2">
    <source>
        <dbReference type="Pfam" id="PF01738"/>
    </source>
</evidence>
<name>A0A1G6U9Y3_9PROT</name>
<dbReference type="AlphaFoldDB" id="A0A1G6U9Y3"/>
<protein>
    <submittedName>
        <fullName evidence="3">Dienelactone hydrolase</fullName>
    </submittedName>
</protein>
<dbReference type="Pfam" id="PF01738">
    <property type="entry name" value="DLH"/>
    <property type="match status" value="1"/>
</dbReference>
<dbReference type="RefSeq" id="WP_143018136.1">
    <property type="nucleotide sequence ID" value="NZ_FMZX01000007.1"/>
</dbReference>
<dbReference type="STRING" id="938405.SAMN02927895_00094"/>
<dbReference type="GO" id="GO:0016787">
    <property type="term" value="F:hydrolase activity"/>
    <property type="evidence" value="ECO:0007669"/>
    <property type="project" value="UniProtKB-KW"/>
</dbReference>
<dbReference type="EMBL" id="FMZX01000007">
    <property type="protein sequence ID" value="SDD38123.1"/>
    <property type="molecule type" value="Genomic_DNA"/>
</dbReference>
<evidence type="ECO:0000256" key="1">
    <source>
        <dbReference type="SAM" id="SignalP"/>
    </source>
</evidence>
<sequence>MPHPQAPTRRRLCGLLAAALLRPGPAAASPEYLPEAEPQPQPFPMAPLAATLTLPPGIRPPVAAVAVLHDRLGPDPRAEPYIRHLLGAGLAAFEILDVAEPGEALVASLAALAADPRVDARRVGALGFGAGAAAALAPGLPLAARALLYPGCEGLARLPDGAWPGQPILLLHGGADTANRVEDCRGAAAALARAGAAVRRIEYRGASYAWDHPGFGLESRLLHPAPDGEGRVEVLPWPGLATISAGHVAGFFARELALPGGRGFTPN</sequence>
<feature type="domain" description="Dienelactone hydrolase" evidence="2">
    <location>
        <begin position="105"/>
        <end position="209"/>
    </location>
</feature>
<keyword evidence="1" id="KW-0732">Signal</keyword>
<feature type="signal peptide" evidence="1">
    <location>
        <begin position="1"/>
        <end position="28"/>
    </location>
</feature>
<feature type="chain" id="PRO_5011562890" evidence="1">
    <location>
        <begin position="29"/>
        <end position="267"/>
    </location>
</feature>
<proteinExistence type="predicted"/>
<evidence type="ECO:0000313" key="3">
    <source>
        <dbReference type="EMBL" id="SDD38123.1"/>
    </source>
</evidence>
<dbReference type="SUPFAM" id="SSF53474">
    <property type="entry name" value="alpha/beta-Hydrolases"/>
    <property type="match status" value="1"/>
</dbReference>
<reference evidence="3 4" key="1">
    <citation type="submission" date="2016-10" db="EMBL/GenBank/DDBJ databases">
        <authorList>
            <person name="de Groot N.N."/>
        </authorList>
    </citation>
    <scope>NUCLEOTIDE SEQUENCE [LARGE SCALE GENOMIC DNA]</scope>
    <source>
        <strain evidence="3 4">CPCC 100156</strain>
    </source>
</reference>